<dbReference type="Proteomes" id="UP000241587">
    <property type="component" value="Unassembled WGS sequence"/>
</dbReference>
<feature type="compositionally biased region" description="Basic and acidic residues" evidence="1">
    <location>
        <begin position="1"/>
        <end position="12"/>
    </location>
</feature>
<gene>
    <name evidence="2" type="ORF">FCULG_00007685</name>
    <name evidence="3" type="ORF">HYE67_006669</name>
</gene>
<dbReference type="EMBL" id="PVEM01000003">
    <property type="protein sequence ID" value="PTD10451.1"/>
    <property type="molecule type" value="Genomic_DNA"/>
</dbReference>
<name>A0A2T4H3R0_FUSCU</name>
<dbReference type="AlphaFoldDB" id="A0A2T4H3R0"/>
<dbReference type="Pfam" id="PF11578">
    <property type="entry name" value="DUF3237"/>
    <property type="match status" value="1"/>
</dbReference>
<evidence type="ECO:0000256" key="1">
    <source>
        <dbReference type="SAM" id="MobiDB-lite"/>
    </source>
</evidence>
<protein>
    <submittedName>
        <fullName evidence="2">Uncharacterized protein</fullName>
    </submittedName>
</protein>
<dbReference type="EMBL" id="CP064749">
    <property type="protein sequence ID" value="QPC64438.1"/>
    <property type="molecule type" value="Genomic_DNA"/>
</dbReference>
<reference evidence="2 4" key="1">
    <citation type="submission" date="2018-02" db="EMBL/GenBank/DDBJ databases">
        <title>Fusarium culmorum secondary metabolites in fungal-bacterial-plant interactions.</title>
        <authorList>
            <person name="Schmidt R."/>
        </authorList>
    </citation>
    <scope>NUCLEOTIDE SEQUENCE [LARGE SCALE GENOMIC DNA]</scope>
    <source>
        <strain evidence="2 4">PV</strain>
    </source>
</reference>
<accession>A0A2T4H3R0</accession>
<feature type="region of interest" description="Disordered" evidence="1">
    <location>
        <begin position="1"/>
        <end position="25"/>
    </location>
</feature>
<reference evidence="3" key="2">
    <citation type="submission" date="2020-11" db="EMBL/GenBank/DDBJ databases">
        <title>The chromosome-scale genome resource for two endophytic Fusarium species: F. culmorum and F. pseudograminearum.</title>
        <authorList>
            <person name="Yuan Z."/>
        </authorList>
    </citation>
    <scope>NUCLEOTIDE SEQUENCE</scope>
    <source>
        <strain evidence="3">Class2-1B</strain>
    </source>
</reference>
<keyword evidence="4" id="KW-1185">Reference proteome</keyword>
<dbReference type="InterPro" id="IPR020915">
    <property type="entry name" value="UPF0311"/>
</dbReference>
<sequence>MPSKTIHSEAKAHVPSPGNDYEPSLPRMRMPHLEFIYRIVAEMDKGGVEAIESVDSSDKSRLYLPIQGGSVHGPQIKGVIVHKSGADWAEVLNPKKSFIRLNAMYMLKTDDNVHILVKAQGVYRTGPGLQDKLGEQDTASQDDVEYFTHIRFEAPGHSKYGWMNGVVAIGAMTMWQGKPVIDCYRLTNFPGKVAANL</sequence>
<evidence type="ECO:0000313" key="2">
    <source>
        <dbReference type="EMBL" id="PTD10451.1"/>
    </source>
</evidence>
<dbReference type="Proteomes" id="UP000663297">
    <property type="component" value="Chromosome 3"/>
</dbReference>
<evidence type="ECO:0000313" key="3">
    <source>
        <dbReference type="EMBL" id="QPC64438.1"/>
    </source>
</evidence>
<dbReference type="Gene3D" id="2.40.160.20">
    <property type="match status" value="1"/>
</dbReference>
<evidence type="ECO:0000313" key="4">
    <source>
        <dbReference type="Proteomes" id="UP000241587"/>
    </source>
</evidence>
<dbReference type="PANTHER" id="PTHR37315">
    <property type="entry name" value="UPF0311 PROTEIN BLR7842"/>
    <property type="match status" value="1"/>
</dbReference>
<organism evidence="2 4">
    <name type="scientific">Fusarium culmorum</name>
    <dbReference type="NCBI Taxonomy" id="5516"/>
    <lineage>
        <taxon>Eukaryota</taxon>
        <taxon>Fungi</taxon>
        <taxon>Dikarya</taxon>
        <taxon>Ascomycota</taxon>
        <taxon>Pezizomycotina</taxon>
        <taxon>Sordariomycetes</taxon>
        <taxon>Hypocreomycetidae</taxon>
        <taxon>Hypocreales</taxon>
        <taxon>Nectriaceae</taxon>
        <taxon>Fusarium</taxon>
    </lineage>
</organism>
<proteinExistence type="predicted"/>
<dbReference type="PANTHER" id="PTHR37315:SF1">
    <property type="entry name" value="UPF0311 PROTEIN BLR7842"/>
    <property type="match status" value="1"/>
</dbReference>
<dbReference type="OMA" id="EGTHSMT"/>
<dbReference type="OrthoDB" id="2544694at2759"/>